<dbReference type="AlphaFoldDB" id="A0A1F7HDR4"/>
<dbReference type="PANTHER" id="PTHR36832">
    <property type="entry name" value="SLR1174 PROTEIN-RELATED"/>
    <property type="match status" value="1"/>
</dbReference>
<accession>A0A1F7HDR4</accession>
<dbReference type="EMBL" id="MFZS01000004">
    <property type="protein sequence ID" value="OGK29338.1"/>
    <property type="molecule type" value="Genomic_DNA"/>
</dbReference>
<keyword evidence="1" id="KW-1133">Transmembrane helix</keyword>
<evidence type="ECO:0000256" key="1">
    <source>
        <dbReference type="SAM" id="Phobius"/>
    </source>
</evidence>
<comment type="caution">
    <text evidence="2">The sequence shown here is derived from an EMBL/GenBank/DDBJ whole genome shotgun (WGS) entry which is preliminary data.</text>
</comment>
<evidence type="ECO:0008006" key="4">
    <source>
        <dbReference type="Google" id="ProtNLM"/>
    </source>
</evidence>
<sequence length="263" mass="30788">MAAYFRIFFNTLQEYAVYRVNFLLWRVRSIIVFLIRYSIWIAAYEHVQSVASYSKEYMLTYIFFSSVLNDIVLSSKTYDIAAEIVEGKIINQLVKPISYFGIHLSREFADKLINIVCSLIEISFLIFILKPSLFIQTNLVTILLVGIFLVMGVIIAFFVNVSLSFVGFWTPEVWAGRFIFFVLVTFFSGWFFPLDILPPILYQALLMTPFPYFYFIPLKIYLGIPFIEILFYAGLAVSWVILSWIIAKRLWKKGMYQFSFFGK</sequence>
<feature type="transmembrane region" description="Helical" evidence="1">
    <location>
        <begin position="229"/>
        <end position="247"/>
    </location>
</feature>
<keyword evidence="1" id="KW-0472">Membrane</keyword>
<evidence type="ECO:0000313" key="3">
    <source>
        <dbReference type="Proteomes" id="UP000177027"/>
    </source>
</evidence>
<evidence type="ECO:0000313" key="2">
    <source>
        <dbReference type="EMBL" id="OGK29338.1"/>
    </source>
</evidence>
<feature type="transmembrane region" description="Helical" evidence="1">
    <location>
        <begin position="174"/>
        <end position="193"/>
    </location>
</feature>
<dbReference type="Proteomes" id="UP000177027">
    <property type="component" value="Unassembled WGS sequence"/>
</dbReference>
<feature type="transmembrane region" description="Helical" evidence="1">
    <location>
        <begin position="141"/>
        <end position="168"/>
    </location>
</feature>
<proteinExistence type="predicted"/>
<gene>
    <name evidence="2" type="ORF">A3D06_01240</name>
</gene>
<keyword evidence="1" id="KW-0812">Transmembrane</keyword>
<dbReference type="InterPro" id="IPR010390">
    <property type="entry name" value="ABC-2_transporter-like"/>
</dbReference>
<organism evidence="2 3">
    <name type="scientific">Candidatus Roizmanbacteria bacterium RIFCSPHIGHO2_02_FULL_40_9</name>
    <dbReference type="NCBI Taxonomy" id="1802042"/>
    <lineage>
        <taxon>Bacteria</taxon>
        <taxon>Candidatus Roizmaniibacteriota</taxon>
    </lineage>
</organism>
<name>A0A1F7HDR4_9BACT</name>
<protein>
    <recommendedName>
        <fullName evidence="4">ABC-2 type transporter domain-containing protein</fullName>
    </recommendedName>
</protein>
<dbReference type="Pfam" id="PF06182">
    <property type="entry name" value="ABC2_membrane_6"/>
    <property type="match status" value="1"/>
</dbReference>
<feature type="transmembrane region" description="Helical" evidence="1">
    <location>
        <begin position="200"/>
        <end position="217"/>
    </location>
</feature>
<feature type="transmembrane region" description="Helical" evidence="1">
    <location>
        <begin position="112"/>
        <end position="129"/>
    </location>
</feature>
<reference evidence="2 3" key="1">
    <citation type="journal article" date="2016" name="Nat. Commun.">
        <title>Thousands of microbial genomes shed light on interconnected biogeochemical processes in an aquifer system.</title>
        <authorList>
            <person name="Anantharaman K."/>
            <person name="Brown C.T."/>
            <person name="Hug L.A."/>
            <person name="Sharon I."/>
            <person name="Castelle C.J."/>
            <person name="Probst A.J."/>
            <person name="Thomas B.C."/>
            <person name="Singh A."/>
            <person name="Wilkins M.J."/>
            <person name="Karaoz U."/>
            <person name="Brodie E.L."/>
            <person name="Williams K.H."/>
            <person name="Hubbard S.S."/>
            <person name="Banfield J.F."/>
        </authorList>
    </citation>
    <scope>NUCLEOTIDE SEQUENCE [LARGE SCALE GENOMIC DNA]</scope>
</reference>
<dbReference type="PANTHER" id="PTHR36832:SF1">
    <property type="entry name" value="SLR1174 PROTEIN"/>
    <property type="match status" value="1"/>
</dbReference>